<reference evidence="3" key="1">
    <citation type="submission" date="2016-10" db="EMBL/GenBank/DDBJ databases">
        <authorList>
            <person name="Varghese N."/>
            <person name="Submissions S."/>
        </authorList>
    </citation>
    <scope>NUCLEOTIDE SEQUENCE [LARGE SCALE GENOMIC DNA]</scope>
    <source>
        <strain evidence="3">CBMB127</strain>
    </source>
</reference>
<keyword evidence="1" id="KW-0812">Transmembrane</keyword>
<dbReference type="AlphaFoldDB" id="A0A1G9A7V0"/>
<sequence length="77" mass="9176">MSTEKEFQEHLDEYNHEVFGLVNDCEEVYSNNESKLNNYEISDPIQARDYTDLLFLLPSALIWVSVYFNEIMRFFNG</sequence>
<dbReference type="RefSeq" id="WP_091470072.1">
    <property type="nucleotide sequence ID" value="NZ_FNFX01000001.1"/>
</dbReference>
<proteinExistence type="predicted"/>
<dbReference type="STRING" id="492660.SAMN05192566_0734"/>
<keyword evidence="1" id="KW-1133">Transmembrane helix</keyword>
<evidence type="ECO:0000313" key="2">
    <source>
        <dbReference type="EMBL" id="SDK23368.1"/>
    </source>
</evidence>
<dbReference type="EMBL" id="FNFX01000001">
    <property type="protein sequence ID" value="SDK23368.1"/>
    <property type="molecule type" value="Genomic_DNA"/>
</dbReference>
<dbReference type="Proteomes" id="UP000198629">
    <property type="component" value="Unassembled WGS sequence"/>
</dbReference>
<keyword evidence="1" id="KW-0472">Membrane</keyword>
<protein>
    <submittedName>
        <fullName evidence="2">Uncharacterized protein</fullName>
    </submittedName>
</protein>
<accession>A0A1G9A7V0</accession>
<evidence type="ECO:0000256" key="1">
    <source>
        <dbReference type="SAM" id="Phobius"/>
    </source>
</evidence>
<gene>
    <name evidence="2" type="ORF">SAMN05192566_0734</name>
</gene>
<evidence type="ECO:0000313" key="3">
    <source>
        <dbReference type="Proteomes" id="UP000198629"/>
    </source>
</evidence>
<feature type="transmembrane region" description="Helical" evidence="1">
    <location>
        <begin position="53"/>
        <end position="72"/>
    </location>
</feature>
<organism evidence="2 3">
    <name type="scientific">Methylophilus rhizosphaerae</name>
    <dbReference type="NCBI Taxonomy" id="492660"/>
    <lineage>
        <taxon>Bacteria</taxon>
        <taxon>Pseudomonadati</taxon>
        <taxon>Pseudomonadota</taxon>
        <taxon>Betaproteobacteria</taxon>
        <taxon>Nitrosomonadales</taxon>
        <taxon>Methylophilaceae</taxon>
        <taxon>Methylophilus</taxon>
    </lineage>
</organism>
<keyword evidence="3" id="KW-1185">Reference proteome</keyword>
<name>A0A1G9A7V0_9PROT</name>